<sequence length="176" mass="18802">MKGVTRALLVVAAVTSAAACGQTSEPLVAGYPLALDPPPGWVEVPEDREDPDEENHPVIYAAQPEENPEDAALVVRVFSGQATSAAHGVALADGTRHESGQNYEREEPAELDVPGAEDARRLDYTYTCADTGTDCSGTAFVLLGEEDLYVVRVSMREDAVSPETVERLEESLELTG</sequence>
<reference evidence="2 3" key="1">
    <citation type="submission" date="2018-11" db="EMBL/GenBank/DDBJ databases">
        <title>The genome draft of YIM 96095.</title>
        <authorList>
            <person name="Tang S.-K."/>
            <person name="Chunyu W.-X."/>
            <person name="Feng Y.-Z."/>
        </authorList>
    </citation>
    <scope>NUCLEOTIDE SEQUENCE [LARGE SCALE GENOMIC DNA]</scope>
    <source>
        <strain evidence="2 3">YIM 96095</strain>
    </source>
</reference>
<evidence type="ECO:0000313" key="2">
    <source>
        <dbReference type="EMBL" id="RNL81536.1"/>
    </source>
</evidence>
<feature type="chain" id="PRO_5039472803" description="DUF1795 domain-containing protein" evidence="1">
    <location>
        <begin position="20"/>
        <end position="176"/>
    </location>
</feature>
<evidence type="ECO:0000313" key="3">
    <source>
        <dbReference type="Proteomes" id="UP000269198"/>
    </source>
</evidence>
<evidence type="ECO:0000256" key="1">
    <source>
        <dbReference type="SAM" id="SignalP"/>
    </source>
</evidence>
<protein>
    <recommendedName>
        <fullName evidence="4">DUF1795 domain-containing protein</fullName>
    </recommendedName>
</protein>
<accession>A0A3N0E175</accession>
<dbReference type="Proteomes" id="UP000269198">
    <property type="component" value="Unassembled WGS sequence"/>
</dbReference>
<name>A0A3N0E175_9ACTN</name>
<gene>
    <name evidence="2" type="ORF">EFW17_22140</name>
</gene>
<proteinExistence type="predicted"/>
<organism evidence="2 3">
    <name type="scientific">Halostreptopolyspora alba</name>
    <dbReference type="NCBI Taxonomy" id="2487137"/>
    <lineage>
        <taxon>Bacteria</taxon>
        <taxon>Bacillati</taxon>
        <taxon>Actinomycetota</taxon>
        <taxon>Actinomycetes</taxon>
        <taxon>Streptosporangiales</taxon>
        <taxon>Nocardiopsidaceae</taxon>
        <taxon>Halostreptopolyspora</taxon>
    </lineage>
</organism>
<comment type="caution">
    <text evidence="2">The sequence shown here is derived from an EMBL/GenBank/DDBJ whole genome shotgun (WGS) entry which is preliminary data.</text>
</comment>
<keyword evidence="3" id="KW-1185">Reference proteome</keyword>
<dbReference type="AlphaFoldDB" id="A0A3N0E175"/>
<dbReference type="Gene3D" id="3.40.1000.10">
    <property type="entry name" value="Mog1/PsbP, alpha/beta/alpha sandwich"/>
    <property type="match status" value="1"/>
</dbReference>
<feature type="signal peptide" evidence="1">
    <location>
        <begin position="1"/>
        <end position="19"/>
    </location>
</feature>
<dbReference type="PROSITE" id="PS51257">
    <property type="entry name" value="PROKAR_LIPOPROTEIN"/>
    <property type="match status" value="1"/>
</dbReference>
<dbReference type="EMBL" id="RJMB01000033">
    <property type="protein sequence ID" value="RNL81536.1"/>
    <property type="molecule type" value="Genomic_DNA"/>
</dbReference>
<evidence type="ECO:0008006" key="4">
    <source>
        <dbReference type="Google" id="ProtNLM"/>
    </source>
</evidence>
<keyword evidence="1" id="KW-0732">Signal</keyword>